<keyword evidence="2" id="KW-0472">Membrane</keyword>
<name>A0A5F9C956_RABIT</name>
<evidence type="ECO:0000256" key="2">
    <source>
        <dbReference type="SAM" id="Phobius"/>
    </source>
</evidence>
<dbReference type="GeneTree" id="ENSGT00950000183109"/>
<protein>
    <submittedName>
        <fullName evidence="3">WW domain binding protein 1</fullName>
    </submittedName>
</protein>
<dbReference type="EMBL" id="AAGW02006962">
    <property type="status" value="NOT_ANNOTATED_CDS"/>
    <property type="molecule type" value="Genomic_DNA"/>
</dbReference>
<accession>A0A5F9C956</accession>
<dbReference type="InterPro" id="IPR051994">
    <property type="entry name" value="WW_domain-binding"/>
</dbReference>
<feature type="transmembrane region" description="Helical" evidence="2">
    <location>
        <begin position="147"/>
        <end position="165"/>
    </location>
</feature>
<evidence type="ECO:0000256" key="1">
    <source>
        <dbReference type="SAM" id="MobiDB-lite"/>
    </source>
</evidence>
<organism evidence="3 4">
    <name type="scientific">Oryctolagus cuniculus</name>
    <name type="common">Rabbit</name>
    <dbReference type="NCBI Taxonomy" id="9986"/>
    <lineage>
        <taxon>Eukaryota</taxon>
        <taxon>Metazoa</taxon>
        <taxon>Chordata</taxon>
        <taxon>Craniata</taxon>
        <taxon>Vertebrata</taxon>
        <taxon>Euteleostomi</taxon>
        <taxon>Mammalia</taxon>
        <taxon>Eutheria</taxon>
        <taxon>Euarchontoglires</taxon>
        <taxon>Glires</taxon>
        <taxon>Lagomorpha</taxon>
        <taxon>Leporidae</taxon>
        <taxon>Oryctolagus</taxon>
    </lineage>
</organism>
<gene>
    <name evidence="3" type="primary">WBP1</name>
</gene>
<keyword evidence="2" id="KW-1133">Transmembrane helix</keyword>
<dbReference type="Pfam" id="PF11669">
    <property type="entry name" value="WBP-1"/>
    <property type="match status" value="1"/>
</dbReference>
<sequence>MLVGGALSGWNLRPGSDGGGSEDGPGRDDGGGGRGGRGGAAGGRGGCGLQGAVGGGMARASSGNGSEEAWGALRAPQQQSPAASSLEGAIWRRAGTQTRALDAILYHPQHSHLLRELCPGVNNQPYLCESGHCCGETGCCTYYYELWWFWLLWTVLILFSCCCAFRHRRAKLRLQQQQRQREINLLAYHGACHGAGPVPSGSLLDLRLLSAFKPPAYEDVVHRPGTPPPPYTVVPGRPLTASGECTCRSSASSCPAHCERTNVEAWLSRAWVSELPASLSRAWFPAAWALPDSNTNSKEKGTFSVTCCIKNWPCPCPRPLGLLSSHFRDAGKPR</sequence>
<dbReference type="Ensembl" id="ENSOCUT00000063075.1">
    <property type="protein sequence ID" value="ENSOCUP00000030398.1"/>
    <property type="gene ID" value="ENSOCUG00000015323.4"/>
</dbReference>
<reference evidence="3" key="3">
    <citation type="submission" date="2025-09" db="UniProtKB">
        <authorList>
            <consortium name="Ensembl"/>
        </authorList>
    </citation>
    <scope>IDENTIFICATION</scope>
    <source>
        <strain evidence="3">Thorbecke</strain>
    </source>
</reference>
<feature type="compositionally biased region" description="Gly residues" evidence="1">
    <location>
        <begin position="32"/>
        <end position="43"/>
    </location>
</feature>
<evidence type="ECO:0000313" key="3">
    <source>
        <dbReference type="Ensembl" id="ENSOCUP00000030398.1"/>
    </source>
</evidence>
<keyword evidence="4" id="KW-1185">Reference proteome</keyword>
<dbReference type="InterPro" id="IPR021684">
    <property type="entry name" value="WBP1-like"/>
</dbReference>
<proteinExistence type="predicted"/>
<reference evidence="3 4" key="1">
    <citation type="journal article" date="2011" name="Nature">
        <title>A high-resolution map of human evolutionary constraint using 29 mammals.</title>
        <authorList>
            <person name="Lindblad-Toh K."/>
            <person name="Garber M."/>
            <person name="Zuk O."/>
            <person name="Lin M.F."/>
            <person name="Parker B.J."/>
            <person name="Washietl S."/>
            <person name="Kheradpour P."/>
            <person name="Ernst J."/>
            <person name="Jordan G."/>
            <person name="Mauceli E."/>
            <person name="Ward L.D."/>
            <person name="Lowe C.B."/>
            <person name="Holloway A.K."/>
            <person name="Clamp M."/>
            <person name="Gnerre S."/>
            <person name="Alfoldi J."/>
            <person name="Beal K."/>
            <person name="Chang J."/>
            <person name="Clawson H."/>
            <person name="Cuff J."/>
            <person name="Di Palma F."/>
            <person name="Fitzgerald S."/>
            <person name="Flicek P."/>
            <person name="Guttman M."/>
            <person name="Hubisz M.J."/>
            <person name="Jaffe D.B."/>
            <person name="Jungreis I."/>
            <person name="Kent W.J."/>
            <person name="Kostka D."/>
            <person name="Lara M."/>
            <person name="Martins A.L."/>
            <person name="Massingham T."/>
            <person name="Moltke I."/>
            <person name="Raney B.J."/>
            <person name="Rasmussen M.D."/>
            <person name="Robinson J."/>
            <person name="Stark A."/>
            <person name="Vilella A.J."/>
            <person name="Wen J."/>
            <person name="Xie X."/>
            <person name="Zody M.C."/>
            <person name="Baldwin J."/>
            <person name="Bloom T."/>
            <person name="Chin C.W."/>
            <person name="Heiman D."/>
            <person name="Nicol R."/>
            <person name="Nusbaum C."/>
            <person name="Young S."/>
            <person name="Wilkinson J."/>
            <person name="Worley K.C."/>
            <person name="Kovar C.L."/>
            <person name="Muzny D.M."/>
            <person name="Gibbs R.A."/>
            <person name="Cree A."/>
            <person name="Dihn H.H."/>
            <person name="Fowler G."/>
            <person name="Jhangiani S."/>
            <person name="Joshi V."/>
            <person name="Lee S."/>
            <person name="Lewis L.R."/>
            <person name="Nazareth L.V."/>
            <person name="Okwuonu G."/>
            <person name="Santibanez J."/>
            <person name="Warren W.C."/>
            <person name="Mardis E.R."/>
            <person name="Weinstock G.M."/>
            <person name="Wilson R.K."/>
            <person name="Delehaunty K."/>
            <person name="Dooling D."/>
            <person name="Fronik C."/>
            <person name="Fulton L."/>
            <person name="Fulton B."/>
            <person name="Graves T."/>
            <person name="Minx P."/>
            <person name="Sodergren E."/>
            <person name="Birney E."/>
            <person name="Margulies E.H."/>
            <person name="Herrero J."/>
            <person name="Green E.D."/>
            <person name="Haussler D."/>
            <person name="Siepel A."/>
            <person name="Goldman N."/>
            <person name="Pollard K.S."/>
            <person name="Pedersen J.S."/>
            <person name="Lander E.S."/>
            <person name="Kellis M."/>
        </authorList>
    </citation>
    <scope>NUCLEOTIDE SEQUENCE [LARGE SCALE GENOMIC DNA]</scope>
    <source>
        <strain evidence="3 4">Thorbecke inbred</strain>
    </source>
</reference>
<evidence type="ECO:0000313" key="4">
    <source>
        <dbReference type="Proteomes" id="UP000001811"/>
    </source>
</evidence>
<dbReference type="GO" id="GO:0050699">
    <property type="term" value="F:WW domain binding"/>
    <property type="evidence" value="ECO:0007669"/>
    <property type="project" value="TreeGrafter"/>
</dbReference>
<keyword evidence="2" id="KW-0812">Transmembrane</keyword>
<dbReference type="EMBL" id="AAGW02006961">
    <property type="status" value="NOT_ANNOTATED_CDS"/>
    <property type="molecule type" value="Genomic_DNA"/>
</dbReference>
<reference evidence="3" key="2">
    <citation type="submission" date="2025-08" db="UniProtKB">
        <authorList>
            <consortium name="Ensembl"/>
        </authorList>
    </citation>
    <scope>IDENTIFICATION</scope>
    <source>
        <strain evidence="3">Thorbecke</strain>
    </source>
</reference>
<dbReference type="AlphaFoldDB" id="A0A5F9C956"/>
<feature type="region of interest" description="Disordered" evidence="1">
    <location>
        <begin position="58"/>
        <end position="81"/>
    </location>
</feature>
<dbReference type="Bgee" id="ENSOCUG00000015323">
    <property type="expression patterns" value="Expressed in uterus and 18 other cell types or tissues"/>
</dbReference>
<dbReference type="PANTHER" id="PTHR16209:SF5">
    <property type="entry name" value="WW DOMAIN-BINDING PROTEIN 1"/>
    <property type="match status" value="1"/>
</dbReference>
<dbReference type="PANTHER" id="PTHR16209">
    <property type="entry name" value="VESICULAR, OVEREXPRESSED IN CANCER, PROSURVIVAL PROTEIN 1"/>
    <property type="match status" value="1"/>
</dbReference>
<dbReference type="Proteomes" id="UP000001811">
    <property type="component" value="Chromosome 2"/>
</dbReference>
<feature type="region of interest" description="Disordered" evidence="1">
    <location>
        <begin position="1"/>
        <end position="43"/>
    </location>
</feature>